<dbReference type="GO" id="GO:0046872">
    <property type="term" value="F:metal ion binding"/>
    <property type="evidence" value="ECO:0007669"/>
    <property type="project" value="UniProtKB-KW"/>
</dbReference>
<feature type="non-terminal residue" evidence="4">
    <location>
        <position position="108"/>
    </location>
</feature>
<proteinExistence type="predicted"/>
<evidence type="ECO:0000313" key="4">
    <source>
        <dbReference type="EMBL" id="JAT55371.1"/>
    </source>
</evidence>
<dbReference type="GO" id="GO:0005737">
    <property type="term" value="C:cytoplasm"/>
    <property type="evidence" value="ECO:0007669"/>
    <property type="project" value="TreeGrafter"/>
</dbReference>
<keyword evidence="3" id="KW-0812">Transmembrane</keyword>
<dbReference type="AlphaFoldDB" id="A0A1D1YL48"/>
<dbReference type="EMBL" id="GDJX01012565">
    <property type="protein sequence ID" value="JAT55371.1"/>
    <property type="molecule type" value="Transcribed_RNA"/>
</dbReference>
<dbReference type="GO" id="GO:0005634">
    <property type="term" value="C:nucleus"/>
    <property type="evidence" value="ECO:0007669"/>
    <property type="project" value="TreeGrafter"/>
</dbReference>
<feature type="transmembrane region" description="Helical" evidence="3">
    <location>
        <begin position="12"/>
        <end position="30"/>
    </location>
</feature>
<organism evidence="4">
    <name type="scientific">Anthurium amnicola</name>
    <dbReference type="NCBI Taxonomy" id="1678845"/>
    <lineage>
        <taxon>Eukaryota</taxon>
        <taxon>Viridiplantae</taxon>
        <taxon>Streptophyta</taxon>
        <taxon>Embryophyta</taxon>
        <taxon>Tracheophyta</taxon>
        <taxon>Spermatophyta</taxon>
        <taxon>Magnoliopsida</taxon>
        <taxon>Liliopsida</taxon>
        <taxon>Araceae</taxon>
        <taxon>Pothoideae</taxon>
        <taxon>Potheae</taxon>
        <taxon>Anthurium</taxon>
    </lineage>
</organism>
<dbReference type="GO" id="GO:0016787">
    <property type="term" value="F:hydrolase activity"/>
    <property type="evidence" value="ECO:0007669"/>
    <property type="project" value="UniProtKB-KW"/>
</dbReference>
<dbReference type="PANTHER" id="PTHR12629">
    <property type="entry name" value="DIPHOSPHOINOSITOL POLYPHOSPHATE PHOSPHOHYDROLASE"/>
    <property type="match status" value="1"/>
</dbReference>
<dbReference type="PANTHER" id="PTHR12629:SF71">
    <property type="entry name" value="HYDROLASE 13, MITOCHONDRIAL, PUTATIVE, EXPRESSED-RELATED"/>
    <property type="match status" value="1"/>
</dbReference>
<evidence type="ECO:0000256" key="1">
    <source>
        <dbReference type="ARBA" id="ARBA00022723"/>
    </source>
</evidence>
<keyword evidence="3" id="KW-0472">Membrane</keyword>
<accession>A0A1D1YL48</accession>
<keyword evidence="2 4" id="KW-0378">Hydrolase</keyword>
<sequence length="108" mass="12100">VTLFCFPWKNSGLFFAMALLSKTILSVLCSSSGRTFYRKLSFLGAAMSLVARTGRHRQRYDDRVRLVAGCVPYRLKQGGEHTTNLLDRLEVLMISSPNRSDLVFPKGG</sequence>
<name>A0A1D1YL48_9ARAE</name>
<protein>
    <submittedName>
        <fullName evidence="4">Nudix hydrolase 12, mitochondrial</fullName>
    </submittedName>
</protein>
<evidence type="ECO:0000256" key="2">
    <source>
        <dbReference type="ARBA" id="ARBA00022801"/>
    </source>
</evidence>
<evidence type="ECO:0000256" key="3">
    <source>
        <dbReference type="SAM" id="Phobius"/>
    </source>
</evidence>
<keyword evidence="3" id="KW-1133">Transmembrane helix</keyword>
<reference evidence="4" key="1">
    <citation type="submission" date="2015-07" db="EMBL/GenBank/DDBJ databases">
        <title>Transcriptome Assembly of Anthurium amnicola.</title>
        <authorList>
            <person name="Suzuki J."/>
        </authorList>
    </citation>
    <scope>NUCLEOTIDE SEQUENCE</scope>
</reference>
<gene>
    <name evidence="4" type="primary">NUDT12_5</name>
    <name evidence="4" type="ORF">g.35192</name>
</gene>
<feature type="non-terminal residue" evidence="4">
    <location>
        <position position="1"/>
    </location>
</feature>
<keyword evidence="1" id="KW-0479">Metal-binding</keyword>